<name>A0A9X0WGC7_9GAMM</name>
<dbReference type="EMBL" id="NRSD01000004">
    <property type="protein sequence ID" value="MBK1644206.1"/>
    <property type="molecule type" value="Genomic_DNA"/>
</dbReference>
<dbReference type="SUPFAM" id="SSF52540">
    <property type="entry name" value="P-loop containing nucleoside triphosphate hydrolases"/>
    <property type="match status" value="1"/>
</dbReference>
<evidence type="ECO:0000256" key="5">
    <source>
        <dbReference type="ARBA" id="ARBA00022705"/>
    </source>
</evidence>
<dbReference type="NCBIfam" id="TIGR01128">
    <property type="entry name" value="holA"/>
    <property type="match status" value="1"/>
</dbReference>
<dbReference type="GO" id="GO:0009360">
    <property type="term" value="C:DNA polymerase III complex"/>
    <property type="evidence" value="ECO:0007669"/>
    <property type="project" value="UniProtKB-UniRule"/>
</dbReference>
<comment type="caution">
    <text evidence="12">The sequence shown here is derived from an EMBL/GenBank/DDBJ whole genome shotgun (WGS) entry which is preliminary data.</text>
</comment>
<evidence type="ECO:0000313" key="12">
    <source>
        <dbReference type="EMBL" id="MBK1644206.1"/>
    </source>
</evidence>
<dbReference type="PANTHER" id="PTHR34388">
    <property type="entry name" value="DNA POLYMERASE III SUBUNIT DELTA"/>
    <property type="match status" value="1"/>
</dbReference>
<keyword evidence="3" id="KW-0808">Transferase</keyword>
<feature type="domain" description="DNA polymerase III delta subunit-like C-terminal" evidence="11">
    <location>
        <begin position="213"/>
        <end position="314"/>
    </location>
</feature>
<evidence type="ECO:0000256" key="1">
    <source>
        <dbReference type="ARBA" id="ARBA00012417"/>
    </source>
</evidence>
<sequence length="344" mass="37682">MRLRFNQLTDQLARGLAPLYLICGDEPYQLGEAARLVREAARRQGFSEREILDQDGHFDWSSLAASADAMSLFSTRKLIELRIGTAKLGKEGGAAIRAYCQRPCPDNLLLMIAPALERKELQSQWAKQVEAAGALVQVWPLKGPELVRWIEQRLRGVGLQPEAGVAELMAERAEGNLLAAVQEIEKQRLLLDPGPIAMTDLLGNLADSARFDLFALTDAVLAGDRARAQRVLRGLRAEGTADILVLWVLARELRMLAAMSAERAAGGRGQPGRDAPRLPPQRQQAIERAVTRLAPSLLHELLKECERVDQAIKGLAPDDPWHLLTVIADRFAAGGLRAGRPLAG</sequence>
<dbReference type="InterPro" id="IPR048466">
    <property type="entry name" value="DNA_pol3_delta-like_C"/>
</dbReference>
<accession>A0A9X0WGC7</accession>
<dbReference type="GO" id="GO:0003677">
    <property type="term" value="F:DNA binding"/>
    <property type="evidence" value="ECO:0007669"/>
    <property type="project" value="InterPro"/>
</dbReference>
<reference evidence="12 13" key="1">
    <citation type="journal article" date="2020" name="Microorganisms">
        <title>Osmotic Adaptation and Compatible Solute Biosynthesis of Phototrophic Bacteria as Revealed from Genome Analyses.</title>
        <authorList>
            <person name="Imhoff J.F."/>
            <person name="Rahn T."/>
            <person name="Kunzel S."/>
            <person name="Keller A."/>
            <person name="Neulinger S.C."/>
        </authorList>
    </citation>
    <scope>NUCLEOTIDE SEQUENCE [LARGE SCALE GENOMIC DNA]</scope>
    <source>
        <strain evidence="12 13">DSM 21303</strain>
    </source>
</reference>
<evidence type="ECO:0000256" key="6">
    <source>
        <dbReference type="ARBA" id="ARBA00022932"/>
    </source>
</evidence>
<evidence type="ECO:0000313" key="13">
    <source>
        <dbReference type="Proteomes" id="UP001138802"/>
    </source>
</evidence>
<dbReference type="Gene3D" id="3.40.50.300">
    <property type="entry name" value="P-loop containing nucleotide triphosphate hydrolases"/>
    <property type="match status" value="1"/>
</dbReference>
<dbReference type="AlphaFoldDB" id="A0A9X0WGC7"/>
<comment type="catalytic activity">
    <reaction evidence="8">
        <text>DNA(n) + a 2'-deoxyribonucleoside 5'-triphosphate = DNA(n+1) + diphosphate</text>
        <dbReference type="Rhea" id="RHEA:22508"/>
        <dbReference type="Rhea" id="RHEA-COMP:17339"/>
        <dbReference type="Rhea" id="RHEA-COMP:17340"/>
        <dbReference type="ChEBI" id="CHEBI:33019"/>
        <dbReference type="ChEBI" id="CHEBI:61560"/>
        <dbReference type="ChEBI" id="CHEBI:173112"/>
        <dbReference type="EC" id="2.7.7.7"/>
    </reaction>
</comment>
<dbReference type="CDD" id="cd18138">
    <property type="entry name" value="HLD_clamp_pol_III_delta"/>
    <property type="match status" value="1"/>
</dbReference>
<evidence type="ECO:0000256" key="9">
    <source>
        <dbReference type="NCBIfam" id="TIGR01128"/>
    </source>
</evidence>
<dbReference type="GO" id="GO:0006261">
    <property type="term" value="P:DNA-templated DNA replication"/>
    <property type="evidence" value="ECO:0007669"/>
    <property type="project" value="TreeGrafter"/>
</dbReference>
<keyword evidence="5" id="KW-0235">DNA replication</keyword>
<keyword evidence="6" id="KW-0239">DNA-directed DNA polymerase</keyword>
<evidence type="ECO:0000259" key="10">
    <source>
        <dbReference type="Pfam" id="PF06144"/>
    </source>
</evidence>
<protein>
    <recommendedName>
        <fullName evidence="2 9">DNA polymerase III subunit delta</fullName>
        <ecNumber evidence="1 9">2.7.7.7</ecNumber>
    </recommendedName>
</protein>
<dbReference type="Gene3D" id="1.20.272.10">
    <property type="match status" value="1"/>
</dbReference>
<dbReference type="InterPro" id="IPR027417">
    <property type="entry name" value="P-loop_NTPase"/>
</dbReference>
<dbReference type="InterPro" id="IPR008921">
    <property type="entry name" value="DNA_pol3_clamp-load_cplx_C"/>
</dbReference>
<dbReference type="GO" id="GO:0003887">
    <property type="term" value="F:DNA-directed DNA polymerase activity"/>
    <property type="evidence" value="ECO:0007669"/>
    <property type="project" value="UniProtKB-UniRule"/>
</dbReference>
<organism evidence="12 13">
    <name type="scientific">Thiocapsa imhoffii</name>
    <dbReference type="NCBI Taxonomy" id="382777"/>
    <lineage>
        <taxon>Bacteria</taxon>
        <taxon>Pseudomonadati</taxon>
        <taxon>Pseudomonadota</taxon>
        <taxon>Gammaproteobacteria</taxon>
        <taxon>Chromatiales</taxon>
        <taxon>Chromatiaceae</taxon>
        <taxon>Thiocapsa</taxon>
    </lineage>
</organism>
<dbReference type="Proteomes" id="UP001138802">
    <property type="component" value="Unassembled WGS sequence"/>
</dbReference>
<keyword evidence="4" id="KW-0548">Nucleotidyltransferase</keyword>
<dbReference type="InterPro" id="IPR005790">
    <property type="entry name" value="DNA_polIII_delta"/>
</dbReference>
<dbReference type="EC" id="2.7.7.7" evidence="1 9"/>
<comment type="similarity">
    <text evidence="7">Belongs to the DNA polymerase HolA subunit family.</text>
</comment>
<dbReference type="InterPro" id="IPR010372">
    <property type="entry name" value="DNA_pol3_delta_N"/>
</dbReference>
<evidence type="ECO:0000259" key="11">
    <source>
        <dbReference type="Pfam" id="PF21694"/>
    </source>
</evidence>
<gene>
    <name evidence="12" type="primary">holA</name>
    <name evidence="12" type="ORF">CKO25_05970</name>
</gene>
<evidence type="ECO:0000256" key="4">
    <source>
        <dbReference type="ARBA" id="ARBA00022695"/>
    </source>
</evidence>
<dbReference type="Gene3D" id="1.10.8.60">
    <property type="match status" value="1"/>
</dbReference>
<dbReference type="Pfam" id="PF21694">
    <property type="entry name" value="DNA_pol3_delta_C"/>
    <property type="match status" value="1"/>
</dbReference>
<dbReference type="PANTHER" id="PTHR34388:SF1">
    <property type="entry name" value="DNA POLYMERASE III SUBUNIT DELTA"/>
    <property type="match status" value="1"/>
</dbReference>
<proteinExistence type="inferred from homology"/>
<evidence type="ECO:0000256" key="7">
    <source>
        <dbReference type="ARBA" id="ARBA00034754"/>
    </source>
</evidence>
<keyword evidence="13" id="KW-1185">Reference proteome</keyword>
<dbReference type="SUPFAM" id="SSF48019">
    <property type="entry name" value="post-AAA+ oligomerization domain-like"/>
    <property type="match status" value="1"/>
</dbReference>
<dbReference type="Pfam" id="PF06144">
    <property type="entry name" value="DNA_pol3_delta"/>
    <property type="match status" value="1"/>
</dbReference>
<evidence type="ECO:0000256" key="2">
    <source>
        <dbReference type="ARBA" id="ARBA00017703"/>
    </source>
</evidence>
<evidence type="ECO:0000256" key="8">
    <source>
        <dbReference type="ARBA" id="ARBA00049244"/>
    </source>
</evidence>
<dbReference type="RefSeq" id="WP_200387000.1">
    <property type="nucleotide sequence ID" value="NZ_NRSD01000004.1"/>
</dbReference>
<feature type="domain" description="DNA polymerase III delta N-terminal" evidence="10">
    <location>
        <begin position="20"/>
        <end position="132"/>
    </location>
</feature>
<evidence type="ECO:0000256" key="3">
    <source>
        <dbReference type="ARBA" id="ARBA00022679"/>
    </source>
</evidence>